<organism evidence="2 3">
    <name type="scientific">Drosophila guanche</name>
    <name type="common">Fruit fly</name>
    <dbReference type="NCBI Taxonomy" id="7266"/>
    <lineage>
        <taxon>Eukaryota</taxon>
        <taxon>Metazoa</taxon>
        <taxon>Ecdysozoa</taxon>
        <taxon>Arthropoda</taxon>
        <taxon>Hexapoda</taxon>
        <taxon>Insecta</taxon>
        <taxon>Pterygota</taxon>
        <taxon>Neoptera</taxon>
        <taxon>Endopterygota</taxon>
        <taxon>Diptera</taxon>
        <taxon>Brachycera</taxon>
        <taxon>Muscomorpha</taxon>
        <taxon>Ephydroidea</taxon>
        <taxon>Drosophilidae</taxon>
        <taxon>Drosophila</taxon>
        <taxon>Sophophora</taxon>
    </lineage>
</organism>
<gene>
    <name evidence="2" type="ORF">DGUA_6G004073</name>
</gene>
<dbReference type="InterPro" id="IPR017920">
    <property type="entry name" value="COMM"/>
</dbReference>
<feature type="domain" description="COMM" evidence="1">
    <location>
        <begin position="112"/>
        <end position="169"/>
    </location>
</feature>
<dbReference type="OMA" id="FSHKYGF"/>
<sequence>MDLLKNIDNKEIFVEVLHLAVDYLIGNITEKQTLRLSHKYGFQNPYDFLLATRTLSAFYMNYNLDIKRDDSTLFPYLSPEMNRLVPMVLAARQPEVATHKLECAKGTMLFMESFSWDTRLILGDSSFGENVHQVTTLNLNCRQNKTNRILFFEMNKEKLNSFISLLEKILEQ</sequence>
<dbReference type="EMBL" id="OUUW01000010">
    <property type="protein sequence ID" value="SPP85588.1"/>
    <property type="molecule type" value="Genomic_DNA"/>
</dbReference>
<evidence type="ECO:0000313" key="2">
    <source>
        <dbReference type="EMBL" id="SPP85588.1"/>
    </source>
</evidence>
<proteinExistence type="predicted"/>
<dbReference type="OrthoDB" id="64318at2759"/>
<dbReference type="Proteomes" id="UP000268350">
    <property type="component" value="Unassembled WGS sequence"/>
</dbReference>
<accession>A0A3B0KP22</accession>
<dbReference type="Pfam" id="PF07258">
    <property type="entry name" value="COMM_domain"/>
    <property type="match status" value="1"/>
</dbReference>
<evidence type="ECO:0000313" key="3">
    <source>
        <dbReference type="Proteomes" id="UP000268350"/>
    </source>
</evidence>
<keyword evidence="3" id="KW-1185">Reference proteome</keyword>
<reference evidence="3" key="1">
    <citation type="submission" date="2018-01" db="EMBL/GenBank/DDBJ databases">
        <authorList>
            <person name="Alioto T."/>
            <person name="Alioto T."/>
        </authorList>
    </citation>
    <scope>NUCLEOTIDE SEQUENCE [LARGE SCALE GENOMIC DNA]</scope>
</reference>
<protein>
    <recommendedName>
        <fullName evidence="1">COMM domain-containing protein</fullName>
    </recommendedName>
</protein>
<dbReference type="AlphaFoldDB" id="A0A3B0KP22"/>
<name>A0A3B0KP22_DROGU</name>
<dbReference type="STRING" id="7266.A0A3B0KP22"/>
<evidence type="ECO:0000259" key="1">
    <source>
        <dbReference type="Pfam" id="PF07258"/>
    </source>
</evidence>